<dbReference type="Proteomes" id="UP000023561">
    <property type="component" value="Unassembled WGS sequence"/>
</dbReference>
<comment type="caution">
    <text evidence="1">The sequence shown here is derived from an EMBL/GenBank/DDBJ whole genome shotgun (WGS) entry which is preliminary data.</text>
</comment>
<evidence type="ECO:0000313" key="2">
    <source>
        <dbReference type="Proteomes" id="UP000023561"/>
    </source>
</evidence>
<name>A0A023DHY2_9BACL</name>
<dbReference type="GeneID" id="301191634"/>
<keyword evidence="2" id="KW-1185">Reference proteome</keyword>
<dbReference type="InterPro" id="IPR019683">
    <property type="entry name" value="SirA"/>
</dbReference>
<dbReference type="AlphaFoldDB" id="A0A023DHY2"/>
<protein>
    <recommendedName>
        <fullName evidence="3">Sporulation inhibitor of replication protein SirA</fullName>
    </recommendedName>
</protein>
<dbReference type="Pfam" id="PF10747">
    <property type="entry name" value="SirA"/>
    <property type="match status" value="1"/>
</dbReference>
<evidence type="ECO:0000313" key="1">
    <source>
        <dbReference type="EMBL" id="GAJ40862.1"/>
    </source>
</evidence>
<reference evidence="1 2" key="1">
    <citation type="submission" date="2014-04" db="EMBL/GenBank/DDBJ databases">
        <title>Whole genome shotgun sequence of Geobacillus caldoxylosilyticus NBRC 107762.</title>
        <authorList>
            <person name="Hosoyama A."/>
            <person name="Hosoyama Y."/>
            <person name="Katano-Makiyama Y."/>
            <person name="Tsuchikane K."/>
            <person name="Ohji S."/>
            <person name="Ichikawa N."/>
            <person name="Yamazoe A."/>
            <person name="Fujita N."/>
        </authorList>
    </citation>
    <scope>NUCLEOTIDE SEQUENCE [LARGE SCALE GENOMIC DNA]</scope>
    <source>
        <strain evidence="1 2">NBRC 107762</strain>
    </source>
</reference>
<dbReference type="RefSeq" id="WP_017435019.1">
    <property type="nucleotide sequence ID" value="NZ_BAWO01000052.1"/>
</dbReference>
<sequence length="145" mass="16757">MVRYWIYLLNEEVASYYRDRTEKIVELLREHQVAKAPLKSICRKQVEFITERLSFSRLELGLKQYFAGSVGKNLERNMFILKNEIGDEALLIVQKRRLLLVTDSPSAADDICHALAQVSPSFLAVDADFGDYGWLTQLADRRKFA</sequence>
<evidence type="ECO:0008006" key="3">
    <source>
        <dbReference type="Google" id="ProtNLM"/>
    </source>
</evidence>
<organism evidence="1 2">
    <name type="scientific">Parageobacillus caldoxylosilyticus NBRC 107762</name>
    <dbReference type="NCBI Taxonomy" id="1220594"/>
    <lineage>
        <taxon>Bacteria</taxon>
        <taxon>Bacillati</taxon>
        <taxon>Bacillota</taxon>
        <taxon>Bacilli</taxon>
        <taxon>Bacillales</taxon>
        <taxon>Anoxybacillaceae</taxon>
        <taxon>Saccharococcus</taxon>
    </lineage>
</organism>
<dbReference type="EMBL" id="BAWO01000052">
    <property type="protein sequence ID" value="GAJ40862.1"/>
    <property type="molecule type" value="Genomic_DNA"/>
</dbReference>
<gene>
    <name evidence="1" type="ORF">GCA01S_052_00380</name>
</gene>
<dbReference type="OrthoDB" id="2736584at2"/>
<dbReference type="InterPro" id="IPR038449">
    <property type="entry name" value="SirA_sf"/>
</dbReference>
<proteinExistence type="predicted"/>
<dbReference type="Gene3D" id="3.30.310.250">
    <property type="entry name" value="Sporulation inhibitor of replication protein SirA"/>
    <property type="match status" value="1"/>
</dbReference>
<accession>A0A023DHY2</accession>